<dbReference type="Proteomes" id="UP001460679">
    <property type="component" value="Chromosome"/>
</dbReference>
<protein>
    <recommendedName>
        <fullName evidence="4">Lipoprotein</fullName>
    </recommendedName>
</protein>
<feature type="chain" id="PRO_5046449647" description="Lipoprotein" evidence="1">
    <location>
        <begin position="24"/>
        <end position="363"/>
    </location>
</feature>
<accession>A0ABZ2RPR1</accession>
<name>A0ABZ2RPR1_9BACT</name>
<gene>
    <name evidence="2" type="ORF">WG616_03435</name>
</gene>
<proteinExistence type="predicted"/>
<dbReference type="PROSITE" id="PS51257">
    <property type="entry name" value="PROKAR_LIPOPROTEIN"/>
    <property type="match status" value="1"/>
</dbReference>
<keyword evidence="1" id="KW-0732">Signal</keyword>
<evidence type="ECO:0000313" key="3">
    <source>
        <dbReference type="Proteomes" id="UP001460679"/>
    </source>
</evidence>
<evidence type="ECO:0000256" key="1">
    <source>
        <dbReference type="SAM" id="SignalP"/>
    </source>
</evidence>
<organism evidence="2 3">
    <name type="scientific">[Mycoplasma] gypis</name>
    <dbReference type="NCBI Taxonomy" id="92404"/>
    <lineage>
        <taxon>Bacteria</taxon>
        <taxon>Bacillati</taxon>
        <taxon>Mycoplasmatota</taxon>
        <taxon>Mycoplasmoidales</taxon>
        <taxon>Metamycoplasmataceae</taxon>
        <taxon>Metamycoplasma</taxon>
    </lineage>
</organism>
<dbReference type="EMBL" id="CP148066">
    <property type="protein sequence ID" value="WXL28390.1"/>
    <property type="molecule type" value="Genomic_DNA"/>
</dbReference>
<dbReference type="RefSeq" id="WP_205499199.1">
    <property type="nucleotide sequence ID" value="NZ_CP148066.1"/>
</dbReference>
<keyword evidence="3" id="KW-1185">Reference proteome</keyword>
<evidence type="ECO:0008006" key="4">
    <source>
        <dbReference type="Google" id="ProtNLM"/>
    </source>
</evidence>
<feature type="signal peptide" evidence="1">
    <location>
        <begin position="1"/>
        <end position="23"/>
    </location>
</feature>
<sequence>MTKTNKRLLFSLGAISLVAPFFAASCGQPTDEKDKNKTNPEIEMLNKAQQNFQALVSSLESSNLIDFKRNNTSLNSYYNKLKMYLDLANDLINDSNWNIEEQQKNQVFNLTRKLLAPNFQYSLLNGESASDLNVLKSLYDDTKSVSDSGIITLNKMNNDFYQSLNILKQWVNKQNVTNNDAKIAFANIDQFIKNTILNMSKLHTTENEELLNVASGTNHVHSHALINLFLETNIETKSFFEHNKQNQTIDYLKQIDEIFKKIKTSNQEFASLDKVHTLDILFKQVLNFNEFKSTFESNQQNTFTTLTRLYDVYSNIKSVDKNNLFISQNYDFLSDKQSPNSNIHNLFVNDEEYQDFLAYIKNN</sequence>
<reference evidence="2" key="1">
    <citation type="submission" date="2024-03" db="EMBL/GenBank/DDBJ databases">
        <title>Complete genome sequence of Mycoplasma gypis type strain B1/T1.</title>
        <authorList>
            <person name="Spergser J."/>
        </authorList>
    </citation>
    <scope>NUCLEOTIDE SEQUENCE [LARGE SCALE GENOMIC DNA]</scope>
    <source>
        <strain evidence="2">B1/T1</strain>
    </source>
</reference>
<evidence type="ECO:0000313" key="2">
    <source>
        <dbReference type="EMBL" id="WXL28390.1"/>
    </source>
</evidence>